<evidence type="ECO:0000313" key="3">
    <source>
        <dbReference type="EMBL" id="CAD8087719.1"/>
    </source>
</evidence>
<dbReference type="Proteomes" id="UP000692954">
    <property type="component" value="Unassembled WGS sequence"/>
</dbReference>
<keyword evidence="1" id="KW-1133">Transmembrane helix</keyword>
<comment type="caution">
    <text evidence="3">The sequence shown here is derived from an EMBL/GenBank/DDBJ whole genome shotgun (WGS) entry which is preliminary data.</text>
</comment>
<evidence type="ECO:0008006" key="5">
    <source>
        <dbReference type="Google" id="ProtNLM"/>
    </source>
</evidence>
<sequence>MSLLERIQYKLGQQEMNEKIQILCIMLQFLIYQQQVQENGYKEEYQDMIFLIKDKFVDYFIQQIYQNFQFLIVQQVLILKLLVLFLKIPLLVLKLHLSIIKILKVHIMRKKIRFQKICKMNPLKMIAIREQI</sequence>
<evidence type="ECO:0000313" key="2">
    <source>
        <dbReference type="EMBL" id="CAD8087715.1"/>
    </source>
</evidence>
<dbReference type="EMBL" id="CAJJDN010000051">
    <property type="protein sequence ID" value="CAD8087719.1"/>
    <property type="molecule type" value="Genomic_DNA"/>
</dbReference>
<protein>
    <recommendedName>
        <fullName evidence="5">Transmembrane protein</fullName>
    </recommendedName>
</protein>
<accession>A0A8S1N929</accession>
<gene>
    <name evidence="2" type="ORF">PSON_ATCC_30995.1.T0510347</name>
    <name evidence="3" type="ORF">PSON_ATCC_30995.1.T0510349</name>
</gene>
<evidence type="ECO:0000313" key="4">
    <source>
        <dbReference type="Proteomes" id="UP000692954"/>
    </source>
</evidence>
<reference evidence="3" key="1">
    <citation type="submission" date="2021-01" db="EMBL/GenBank/DDBJ databases">
        <authorList>
            <consortium name="Genoscope - CEA"/>
            <person name="William W."/>
        </authorList>
    </citation>
    <scope>NUCLEOTIDE SEQUENCE</scope>
</reference>
<proteinExistence type="predicted"/>
<dbReference type="AlphaFoldDB" id="A0A8S1N929"/>
<evidence type="ECO:0000256" key="1">
    <source>
        <dbReference type="SAM" id="Phobius"/>
    </source>
</evidence>
<feature type="transmembrane region" description="Helical" evidence="1">
    <location>
        <begin position="77"/>
        <end position="103"/>
    </location>
</feature>
<keyword evidence="1" id="KW-0472">Membrane</keyword>
<keyword evidence="4" id="KW-1185">Reference proteome</keyword>
<name>A0A8S1N929_9CILI</name>
<keyword evidence="1" id="KW-0812">Transmembrane</keyword>
<organism evidence="3 4">
    <name type="scientific">Paramecium sonneborni</name>
    <dbReference type="NCBI Taxonomy" id="65129"/>
    <lineage>
        <taxon>Eukaryota</taxon>
        <taxon>Sar</taxon>
        <taxon>Alveolata</taxon>
        <taxon>Ciliophora</taxon>
        <taxon>Intramacronucleata</taxon>
        <taxon>Oligohymenophorea</taxon>
        <taxon>Peniculida</taxon>
        <taxon>Parameciidae</taxon>
        <taxon>Paramecium</taxon>
    </lineage>
</organism>
<dbReference type="EMBL" id="CAJJDN010000051">
    <property type="protein sequence ID" value="CAD8087715.1"/>
    <property type="molecule type" value="Genomic_DNA"/>
</dbReference>